<evidence type="ECO:0000256" key="2">
    <source>
        <dbReference type="SAM" id="Phobius"/>
    </source>
</evidence>
<name>A0AA40BL10_9PEZI</name>
<dbReference type="Proteomes" id="UP001172159">
    <property type="component" value="Unassembled WGS sequence"/>
</dbReference>
<proteinExistence type="predicted"/>
<feature type="region of interest" description="Disordered" evidence="1">
    <location>
        <begin position="161"/>
        <end position="225"/>
    </location>
</feature>
<sequence length="426" mass="44884">MGNSDDDINIANGACYYAAGKKTNDQYIPCGNADFGHTMCCWVGSFCFAEGHVCYKHDVGTTYMAGCTDSTYEDSSCPDKKIYSDQPWTGMVWCEHNVNEPVWVGCEETGSPMILEHGQECHCTAKTSPAIESRIVLTAPQQIASGFASLPLAAGESIQWQNGFTPTGTRTGEEVPLTTTDSSSATSSSTSRDSVTASTTSTTNEPTTVASVTTTPDLAAPAGGLGTPEKIGIGFGAVVGLMFILGALFAIRTLRHRKQVNNSVPEPAQAEDGSGAKGDGAAELATPTFPALGELQIENKARPETLRSELAGSSPTSPHSSHLSGMSDHGMWRPAMHPQSYATGIPPPHAYPTTFPSHGYPTSSPAPGSYPASYPASYPTSSLQQGYPTSVSPEIGMRSAHLGQNVGYEENMGNERQQHGAMELPS</sequence>
<reference evidence="3" key="1">
    <citation type="submission" date="2023-06" db="EMBL/GenBank/DDBJ databases">
        <title>Genome-scale phylogeny and comparative genomics of the fungal order Sordariales.</title>
        <authorList>
            <consortium name="Lawrence Berkeley National Laboratory"/>
            <person name="Hensen N."/>
            <person name="Bonometti L."/>
            <person name="Westerberg I."/>
            <person name="Brannstrom I.O."/>
            <person name="Guillou S."/>
            <person name="Cros-Aarteil S."/>
            <person name="Calhoun S."/>
            <person name="Haridas S."/>
            <person name="Kuo A."/>
            <person name="Mondo S."/>
            <person name="Pangilinan J."/>
            <person name="Riley R."/>
            <person name="Labutti K."/>
            <person name="Andreopoulos B."/>
            <person name="Lipzen A."/>
            <person name="Chen C."/>
            <person name="Yanf M."/>
            <person name="Daum C."/>
            <person name="Ng V."/>
            <person name="Clum A."/>
            <person name="Steindorff A."/>
            <person name="Ohm R."/>
            <person name="Martin F."/>
            <person name="Silar P."/>
            <person name="Natvig D."/>
            <person name="Lalanne C."/>
            <person name="Gautier V."/>
            <person name="Ament-Velasquez S.L."/>
            <person name="Kruys A."/>
            <person name="Hutchinson M.I."/>
            <person name="Powell A.J."/>
            <person name="Barry K."/>
            <person name="Miller A.N."/>
            <person name="Grigoriev I.V."/>
            <person name="Debuchy R."/>
            <person name="Gladieux P."/>
            <person name="Thoren M.H."/>
            <person name="Johannesson H."/>
        </authorList>
    </citation>
    <scope>NUCLEOTIDE SEQUENCE</scope>
    <source>
        <strain evidence="3">CBS 540.89</strain>
    </source>
</reference>
<keyword evidence="2" id="KW-1133">Transmembrane helix</keyword>
<feature type="compositionally biased region" description="Polar residues" evidence="1">
    <location>
        <begin position="161"/>
        <end position="170"/>
    </location>
</feature>
<evidence type="ECO:0000313" key="4">
    <source>
        <dbReference type="Proteomes" id="UP001172159"/>
    </source>
</evidence>
<comment type="caution">
    <text evidence="3">The sequence shown here is derived from an EMBL/GenBank/DDBJ whole genome shotgun (WGS) entry which is preliminary data.</text>
</comment>
<feature type="compositionally biased region" description="Polar residues" evidence="1">
    <location>
        <begin position="204"/>
        <end position="216"/>
    </location>
</feature>
<feature type="region of interest" description="Disordered" evidence="1">
    <location>
        <begin position="262"/>
        <end position="283"/>
    </location>
</feature>
<feature type="compositionally biased region" description="Low complexity" evidence="1">
    <location>
        <begin position="359"/>
        <end position="382"/>
    </location>
</feature>
<feature type="compositionally biased region" description="Low complexity" evidence="1">
    <location>
        <begin position="313"/>
        <end position="324"/>
    </location>
</feature>
<feature type="region of interest" description="Disordered" evidence="1">
    <location>
        <begin position="307"/>
        <end position="395"/>
    </location>
</feature>
<dbReference type="AlphaFoldDB" id="A0AA40BL10"/>
<gene>
    <name evidence="3" type="ORF">B0T21DRAFT_383759</name>
</gene>
<feature type="transmembrane region" description="Helical" evidence="2">
    <location>
        <begin position="231"/>
        <end position="251"/>
    </location>
</feature>
<dbReference type="EMBL" id="JAUKTV010000006">
    <property type="protein sequence ID" value="KAK0736127.1"/>
    <property type="molecule type" value="Genomic_DNA"/>
</dbReference>
<feature type="compositionally biased region" description="Polar residues" evidence="1">
    <location>
        <begin position="383"/>
        <end position="392"/>
    </location>
</feature>
<keyword evidence="4" id="KW-1185">Reference proteome</keyword>
<organism evidence="3 4">
    <name type="scientific">Apiosordaria backusii</name>
    <dbReference type="NCBI Taxonomy" id="314023"/>
    <lineage>
        <taxon>Eukaryota</taxon>
        <taxon>Fungi</taxon>
        <taxon>Dikarya</taxon>
        <taxon>Ascomycota</taxon>
        <taxon>Pezizomycotina</taxon>
        <taxon>Sordariomycetes</taxon>
        <taxon>Sordariomycetidae</taxon>
        <taxon>Sordariales</taxon>
        <taxon>Lasiosphaeriaceae</taxon>
        <taxon>Apiosordaria</taxon>
    </lineage>
</organism>
<protein>
    <submittedName>
        <fullName evidence="3">Uncharacterized protein</fullName>
    </submittedName>
</protein>
<evidence type="ECO:0000313" key="3">
    <source>
        <dbReference type="EMBL" id="KAK0736127.1"/>
    </source>
</evidence>
<keyword evidence="2" id="KW-0812">Transmembrane</keyword>
<evidence type="ECO:0000256" key="1">
    <source>
        <dbReference type="SAM" id="MobiDB-lite"/>
    </source>
</evidence>
<keyword evidence="2" id="KW-0472">Membrane</keyword>
<feature type="compositionally biased region" description="Low complexity" evidence="1">
    <location>
        <begin position="178"/>
        <end position="203"/>
    </location>
</feature>
<accession>A0AA40BL10</accession>